<evidence type="ECO:0000256" key="1">
    <source>
        <dbReference type="SAM" id="MobiDB-lite"/>
    </source>
</evidence>
<feature type="region of interest" description="Disordered" evidence="1">
    <location>
        <begin position="193"/>
        <end position="226"/>
    </location>
</feature>
<organism evidence="2 3">
    <name type="scientific">Panagrolaimus superbus</name>
    <dbReference type="NCBI Taxonomy" id="310955"/>
    <lineage>
        <taxon>Eukaryota</taxon>
        <taxon>Metazoa</taxon>
        <taxon>Ecdysozoa</taxon>
        <taxon>Nematoda</taxon>
        <taxon>Chromadorea</taxon>
        <taxon>Rhabditida</taxon>
        <taxon>Tylenchina</taxon>
        <taxon>Panagrolaimomorpha</taxon>
        <taxon>Panagrolaimoidea</taxon>
        <taxon>Panagrolaimidae</taxon>
        <taxon>Panagrolaimus</taxon>
    </lineage>
</organism>
<evidence type="ECO:0000313" key="2">
    <source>
        <dbReference type="Proteomes" id="UP000887577"/>
    </source>
</evidence>
<keyword evidence="2" id="KW-1185">Reference proteome</keyword>
<proteinExistence type="predicted"/>
<name>A0A914YG54_9BILA</name>
<dbReference type="WBParaSite" id="PSU_v2.g18297.t1">
    <property type="protein sequence ID" value="PSU_v2.g18297.t1"/>
    <property type="gene ID" value="PSU_v2.g18297"/>
</dbReference>
<reference evidence="3" key="1">
    <citation type="submission" date="2022-11" db="UniProtKB">
        <authorList>
            <consortium name="WormBaseParasite"/>
        </authorList>
    </citation>
    <scope>IDENTIFICATION</scope>
</reference>
<evidence type="ECO:0000313" key="3">
    <source>
        <dbReference type="WBParaSite" id="PSU_v2.g18297.t1"/>
    </source>
</evidence>
<protein>
    <submittedName>
        <fullName evidence="3">Uncharacterized protein</fullName>
    </submittedName>
</protein>
<feature type="compositionally biased region" description="Basic and acidic residues" evidence="1">
    <location>
        <begin position="194"/>
        <end position="207"/>
    </location>
</feature>
<sequence length="226" mass="22722">MRVRRRSVVDDRVLDAAGDVARGGGGSGVVLSVVVQIGRAVGADGDPLRVGLGQASAGSLDRQELVVRAQQLQLHVGGSVGRGLVDQAAAVEVDGRTRLEVGGDVAGAALGQVDGERGTARNGTGGGQGVLGHGRQVDGEVLAARGRDGAGLVGHLAIEGDGAVGGVGSQRSGSQHQSGNEIDLVHSLLPNPTEEMRSRGGSKEHCRANKTHPCVSPVAGLGHTFP</sequence>
<accession>A0A914YG54</accession>
<dbReference type="Proteomes" id="UP000887577">
    <property type="component" value="Unplaced"/>
</dbReference>
<dbReference type="AlphaFoldDB" id="A0A914YG54"/>